<proteinExistence type="predicted"/>
<feature type="region of interest" description="Disordered" evidence="1">
    <location>
        <begin position="1"/>
        <end position="63"/>
    </location>
</feature>
<sequence length="275" mass="30306">MTDSSEDNASDRAGSSDPAKVGKDEIASEEASWLAAEAELETPTGKSGDQEPSQKDTAGQRYHAGQRIVDPTVPLMMVETAFLASAASLVFLVNYYFPIGPLLRLFFSIPIALTYLRWGSRAAWMGALVSGLLLSVLMGPARSILFVMPYGLMGVAFGVLWRRGAQWSFSIGIGSILGSLGFFFRIWLVSLLLGDDLWLYATTQTTDLLEWLFIKLGFLSQPSLELVQAAIVAMIVLNNIVYVFVVHLVAWLLLDRLGNPIPRPPKWVQVLMDYE</sequence>
<gene>
    <name evidence="3" type="ORF">C7B82_21645</name>
</gene>
<feature type="transmembrane region" description="Helical" evidence="2">
    <location>
        <begin position="226"/>
        <end position="254"/>
    </location>
</feature>
<evidence type="ECO:0000313" key="4">
    <source>
        <dbReference type="Proteomes" id="UP000239576"/>
    </source>
</evidence>
<feature type="transmembrane region" description="Helical" evidence="2">
    <location>
        <begin position="75"/>
        <end position="97"/>
    </location>
</feature>
<keyword evidence="2" id="KW-1133">Transmembrane helix</keyword>
<evidence type="ECO:0000256" key="2">
    <source>
        <dbReference type="SAM" id="Phobius"/>
    </source>
</evidence>
<keyword evidence="2" id="KW-0812">Transmembrane</keyword>
<dbReference type="PANTHER" id="PTHR37185:SF3">
    <property type="entry name" value="MEMBRANE PROTEIN"/>
    <property type="match status" value="1"/>
</dbReference>
<dbReference type="PANTHER" id="PTHR37185">
    <property type="entry name" value="MEMBRANE PROTEIN"/>
    <property type="match status" value="1"/>
</dbReference>
<reference evidence="3 4" key="2">
    <citation type="submission" date="2018-03" db="EMBL/GenBank/DDBJ databases">
        <title>The ancient ancestry and fast evolution of plastids.</title>
        <authorList>
            <person name="Moore K.R."/>
            <person name="Magnabosco C."/>
            <person name="Momper L."/>
            <person name="Gold D.A."/>
            <person name="Bosak T."/>
            <person name="Fournier G.P."/>
        </authorList>
    </citation>
    <scope>NUCLEOTIDE SEQUENCE [LARGE SCALE GENOMIC DNA]</scope>
    <source>
        <strain evidence="3 4">ULC18</strain>
    </source>
</reference>
<evidence type="ECO:0000256" key="1">
    <source>
        <dbReference type="SAM" id="MobiDB-lite"/>
    </source>
</evidence>
<name>A0A2T1DZE0_9CYAN</name>
<reference evidence="4" key="1">
    <citation type="submission" date="2018-02" db="EMBL/GenBank/DDBJ databases">
        <authorList>
            <person name="Moore K."/>
            <person name="Momper L."/>
        </authorList>
    </citation>
    <scope>NUCLEOTIDE SEQUENCE [LARGE SCALE GENOMIC DNA]</scope>
    <source>
        <strain evidence="4">ULC18</strain>
    </source>
</reference>
<comment type="caution">
    <text evidence="3">The sequence shown here is derived from an EMBL/GenBank/DDBJ whole genome shotgun (WGS) entry which is preliminary data.</text>
</comment>
<dbReference type="RefSeq" id="WP_106258522.1">
    <property type="nucleotide sequence ID" value="NZ_CAWNSW010000062.1"/>
</dbReference>
<dbReference type="Pfam" id="PF09991">
    <property type="entry name" value="DUF2232"/>
    <property type="match status" value="1"/>
</dbReference>
<feature type="transmembrane region" description="Helical" evidence="2">
    <location>
        <begin position="118"/>
        <end position="138"/>
    </location>
</feature>
<protein>
    <submittedName>
        <fullName evidence="3">DUF2232 domain-containing protein</fullName>
    </submittedName>
</protein>
<dbReference type="InterPro" id="IPR018710">
    <property type="entry name" value="DUF2232"/>
</dbReference>
<organism evidence="3 4">
    <name type="scientific">Stenomitos frigidus ULC18</name>
    <dbReference type="NCBI Taxonomy" id="2107698"/>
    <lineage>
        <taxon>Bacteria</taxon>
        <taxon>Bacillati</taxon>
        <taxon>Cyanobacteriota</taxon>
        <taxon>Cyanophyceae</taxon>
        <taxon>Leptolyngbyales</taxon>
        <taxon>Leptolyngbyaceae</taxon>
        <taxon>Stenomitos</taxon>
    </lineage>
</organism>
<feature type="transmembrane region" description="Helical" evidence="2">
    <location>
        <begin position="168"/>
        <end position="188"/>
    </location>
</feature>
<keyword evidence="2" id="KW-0472">Membrane</keyword>
<dbReference type="Proteomes" id="UP000239576">
    <property type="component" value="Unassembled WGS sequence"/>
</dbReference>
<accession>A0A2T1DZE0</accession>
<evidence type="ECO:0000313" key="3">
    <source>
        <dbReference type="EMBL" id="PSB25865.1"/>
    </source>
</evidence>
<keyword evidence="4" id="KW-1185">Reference proteome</keyword>
<dbReference type="OrthoDB" id="508722at2"/>
<dbReference type="EMBL" id="PVWK01000119">
    <property type="protein sequence ID" value="PSB25865.1"/>
    <property type="molecule type" value="Genomic_DNA"/>
</dbReference>
<dbReference type="AlphaFoldDB" id="A0A2T1DZE0"/>